<dbReference type="PROSITE" id="PS00109">
    <property type="entry name" value="PROTEIN_KINASE_TYR"/>
    <property type="match status" value="1"/>
</dbReference>
<evidence type="ECO:0000256" key="11">
    <source>
        <dbReference type="ARBA" id="ARBA00022989"/>
    </source>
</evidence>
<evidence type="ECO:0000256" key="8">
    <source>
        <dbReference type="ARBA" id="ARBA00022741"/>
    </source>
</evidence>
<feature type="active site" description="Proton acceptor" evidence="18">
    <location>
        <position position="132"/>
    </location>
</feature>
<dbReference type="EMBL" id="HBUF01340707">
    <property type="protein sequence ID" value="CAG6702911.1"/>
    <property type="molecule type" value="Transcribed_RNA"/>
</dbReference>
<dbReference type="GO" id="GO:0005524">
    <property type="term" value="F:ATP binding"/>
    <property type="evidence" value="ECO:0007669"/>
    <property type="project" value="UniProtKB-KW"/>
</dbReference>
<dbReference type="GO" id="GO:0046872">
    <property type="term" value="F:metal ion binding"/>
    <property type="evidence" value="ECO:0007669"/>
    <property type="project" value="UniProtKB-KW"/>
</dbReference>
<keyword evidence="13" id="KW-0829">Tyrosine-protein kinase</keyword>
<keyword evidence="4" id="KW-0808">Transferase</keyword>
<keyword evidence="5" id="KW-0812">Transmembrane</keyword>
<evidence type="ECO:0000256" key="2">
    <source>
        <dbReference type="ARBA" id="ARBA00011902"/>
    </source>
</evidence>
<dbReference type="Gene3D" id="3.30.200.20">
    <property type="entry name" value="Phosphorylase Kinase, domain 1"/>
    <property type="match status" value="1"/>
</dbReference>
<keyword evidence="14" id="KW-1015">Disulfide bond</keyword>
<name>A0A8D8XMV5_9HEMI</name>
<evidence type="ECO:0000256" key="19">
    <source>
        <dbReference type="PIRSR" id="PIRSR000615-2"/>
    </source>
</evidence>
<feature type="binding site" evidence="19">
    <location>
        <position position="22"/>
    </location>
    <ligand>
        <name>ATP</name>
        <dbReference type="ChEBI" id="CHEBI:30616"/>
    </ligand>
</feature>
<dbReference type="GO" id="GO:0007169">
    <property type="term" value="P:cell surface receptor protein tyrosine kinase signaling pathway"/>
    <property type="evidence" value="ECO:0007669"/>
    <property type="project" value="TreeGrafter"/>
</dbReference>
<accession>A0A8D8XMV5</accession>
<keyword evidence="15 22" id="KW-0675">Receptor</keyword>
<evidence type="ECO:0000256" key="10">
    <source>
        <dbReference type="ARBA" id="ARBA00022840"/>
    </source>
</evidence>
<evidence type="ECO:0000256" key="5">
    <source>
        <dbReference type="ARBA" id="ARBA00022692"/>
    </source>
</evidence>
<evidence type="ECO:0000256" key="13">
    <source>
        <dbReference type="ARBA" id="ARBA00023137"/>
    </source>
</evidence>
<dbReference type="Gene3D" id="1.10.510.10">
    <property type="entry name" value="Transferase(Phosphotransferase) domain 1"/>
    <property type="match status" value="1"/>
</dbReference>
<dbReference type="PANTHER" id="PTHR24416">
    <property type="entry name" value="TYROSINE-PROTEIN KINASE RECEPTOR"/>
    <property type="match status" value="1"/>
</dbReference>
<keyword evidence="10 19" id="KW-0067">ATP-binding</keyword>
<reference evidence="22" key="1">
    <citation type="submission" date="2021-05" db="EMBL/GenBank/DDBJ databases">
        <authorList>
            <person name="Alioto T."/>
            <person name="Alioto T."/>
            <person name="Gomez Garrido J."/>
        </authorList>
    </citation>
    <scope>NUCLEOTIDE SEQUENCE</scope>
</reference>
<keyword evidence="16" id="KW-0325">Glycoprotein</keyword>
<evidence type="ECO:0000256" key="18">
    <source>
        <dbReference type="PIRSR" id="PIRSR000615-1"/>
    </source>
</evidence>
<evidence type="ECO:0000313" key="22">
    <source>
        <dbReference type="EMBL" id="CAG6702913.1"/>
    </source>
</evidence>
<evidence type="ECO:0000256" key="7">
    <source>
        <dbReference type="ARBA" id="ARBA00022737"/>
    </source>
</evidence>
<dbReference type="InterPro" id="IPR050122">
    <property type="entry name" value="RTK"/>
</dbReference>
<dbReference type="InterPro" id="IPR011009">
    <property type="entry name" value="Kinase-like_dom_sf"/>
</dbReference>
<evidence type="ECO:0000256" key="1">
    <source>
        <dbReference type="ARBA" id="ARBA00004167"/>
    </source>
</evidence>
<dbReference type="Pfam" id="PF07714">
    <property type="entry name" value="PK_Tyr_Ser-Thr"/>
    <property type="match status" value="1"/>
</dbReference>
<keyword evidence="6" id="KW-0732">Signal</keyword>
<feature type="domain" description="Protein kinase" evidence="21">
    <location>
        <begin position="1"/>
        <end position="265"/>
    </location>
</feature>
<keyword evidence="9" id="KW-0418">Kinase</keyword>
<evidence type="ECO:0000256" key="16">
    <source>
        <dbReference type="ARBA" id="ARBA00023180"/>
    </source>
</evidence>
<feature type="binding site" evidence="20">
    <location>
        <position position="150"/>
    </location>
    <ligand>
        <name>Mg(2+)</name>
        <dbReference type="ChEBI" id="CHEBI:18420"/>
    </ligand>
</feature>
<comment type="subcellular location">
    <subcellularLocation>
        <location evidence="1">Membrane</location>
        <topology evidence="1">Single-pass membrane protein</topology>
    </subcellularLocation>
</comment>
<keyword evidence="11" id="KW-1133">Transmembrane helix</keyword>
<dbReference type="SMART" id="SM00219">
    <property type="entry name" value="TyrKc"/>
    <property type="match status" value="1"/>
</dbReference>
<evidence type="ECO:0000259" key="21">
    <source>
        <dbReference type="PROSITE" id="PS50011"/>
    </source>
</evidence>
<evidence type="ECO:0000256" key="12">
    <source>
        <dbReference type="ARBA" id="ARBA00023136"/>
    </source>
</evidence>
<evidence type="ECO:0000256" key="14">
    <source>
        <dbReference type="ARBA" id="ARBA00023157"/>
    </source>
</evidence>
<dbReference type="PROSITE" id="PS50011">
    <property type="entry name" value="PROTEIN_KINASE_DOM"/>
    <property type="match status" value="1"/>
</dbReference>
<dbReference type="SUPFAM" id="SSF56112">
    <property type="entry name" value="Protein kinase-like (PK-like)"/>
    <property type="match status" value="1"/>
</dbReference>
<dbReference type="InterPro" id="IPR020635">
    <property type="entry name" value="Tyr_kinase_cat_dom"/>
</dbReference>
<dbReference type="InterPro" id="IPR001245">
    <property type="entry name" value="Ser-Thr/Tyr_kinase_cat_dom"/>
</dbReference>
<protein>
    <recommendedName>
        <fullName evidence="2">receptor protein-tyrosine kinase</fullName>
        <ecNumber evidence="2">2.7.10.1</ecNumber>
    </recommendedName>
</protein>
<keyword evidence="20" id="KW-0460">Magnesium</keyword>
<dbReference type="InterPro" id="IPR008266">
    <property type="entry name" value="Tyr_kinase_AS"/>
</dbReference>
<sequence length="273" mass="31119">MTAVSNSLNRSNALTVTTVAVKMLKQGHSDADMMNLVSEMEVMKLIGQHDNIINLLGVCTQEGPLYVIVEYAAHNNLLDFLRKHRPSPKYVNERKCSDAPELVLTDQHLLSFAHQVATGMDYLHSKKCIHRDLAARNVLVGEQFVIKIADFGLARDVHTQDYYRKRSDGKVPIKWLAPECLFDNLYTYQSDVWSYGVLLWEIMSLGEAPYPCVSNVETFIQLGHRMSKPDNCSEQVYEIMRQCWHCESASRPQFSELMVRLDILLKQQPASIA</sequence>
<organism evidence="22">
    <name type="scientific">Cacopsylla melanoneura</name>
    <dbReference type="NCBI Taxonomy" id="428564"/>
    <lineage>
        <taxon>Eukaryota</taxon>
        <taxon>Metazoa</taxon>
        <taxon>Ecdysozoa</taxon>
        <taxon>Arthropoda</taxon>
        <taxon>Hexapoda</taxon>
        <taxon>Insecta</taxon>
        <taxon>Pterygota</taxon>
        <taxon>Neoptera</taxon>
        <taxon>Paraneoptera</taxon>
        <taxon>Hemiptera</taxon>
        <taxon>Sternorrhyncha</taxon>
        <taxon>Psylloidea</taxon>
        <taxon>Psyllidae</taxon>
        <taxon>Psyllinae</taxon>
        <taxon>Cacopsylla</taxon>
    </lineage>
</organism>
<dbReference type="GO" id="GO:0004714">
    <property type="term" value="F:transmembrane receptor protein tyrosine kinase activity"/>
    <property type="evidence" value="ECO:0007669"/>
    <property type="project" value="UniProtKB-EC"/>
</dbReference>
<keyword evidence="12" id="KW-0472">Membrane</keyword>
<dbReference type="AlphaFoldDB" id="A0A8D8XMV5"/>
<dbReference type="FunFam" id="1.10.510.10:FF:000007">
    <property type="entry name" value="Fibroblast growth factor receptor"/>
    <property type="match status" value="1"/>
</dbReference>
<evidence type="ECO:0000256" key="17">
    <source>
        <dbReference type="ARBA" id="ARBA00023319"/>
    </source>
</evidence>
<evidence type="ECO:0000256" key="6">
    <source>
        <dbReference type="ARBA" id="ARBA00022729"/>
    </source>
</evidence>
<evidence type="ECO:0000256" key="3">
    <source>
        <dbReference type="ARBA" id="ARBA00022553"/>
    </source>
</evidence>
<dbReference type="GO" id="GO:0005886">
    <property type="term" value="C:plasma membrane"/>
    <property type="evidence" value="ECO:0007669"/>
    <property type="project" value="TreeGrafter"/>
</dbReference>
<dbReference type="GO" id="GO:0043235">
    <property type="term" value="C:receptor complex"/>
    <property type="evidence" value="ECO:0007669"/>
    <property type="project" value="TreeGrafter"/>
</dbReference>
<feature type="binding site" evidence="20">
    <location>
        <position position="137"/>
    </location>
    <ligand>
        <name>Mg(2+)</name>
        <dbReference type="ChEBI" id="CHEBI:18420"/>
    </ligand>
</feature>
<dbReference type="InterPro" id="IPR000719">
    <property type="entry name" value="Prot_kinase_dom"/>
</dbReference>
<keyword evidence="8 19" id="KW-0547">Nucleotide-binding</keyword>
<dbReference type="EC" id="2.7.10.1" evidence="2"/>
<keyword evidence="20" id="KW-0479">Metal-binding</keyword>
<evidence type="ECO:0000256" key="15">
    <source>
        <dbReference type="ARBA" id="ARBA00023170"/>
    </source>
</evidence>
<keyword evidence="17" id="KW-0393">Immunoglobulin domain</keyword>
<dbReference type="EMBL" id="HBUF01340706">
    <property type="protein sequence ID" value="CAG6702909.1"/>
    <property type="molecule type" value="Transcribed_RNA"/>
</dbReference>
<feature type="binding site" evidence="19">
    <location>
        <position position="136"/>
    </location>
    <ligand>
        <name>ATP</name>
        <dbReference type="ChEBI" id="CHEBI:30616"/>
    </ligand>
</feature>
<evidence type="ECO:0000256" key="4">
    <source>
        <dbReference type="ARBA" id="ARBA00022679"/>
    </source>
</evidence>
<evidence type="ECO:0000256" key="20">
    <source>
        <dbReference type="PIRSR" id="PIRSR000615-3"/>
    </source>
</evidence>
<keyword evidence="7" id="KW-0677">Repeat</keyword>
<evidence type="ECO:0000256" key="9">
    <source>
        <dbReference type="ARBA" id="ARBA00022777"/>
    </source>
</evidence>
<dbReference type="PIRSF" id="PIRSF000615">
    <property type="entry name" value="TyrPK_CSF1-R"/>
    <property type="match status" value="1"/>
</dbReference>
<dbReference type="EMBL" id="HBUF01340708">
    <property type="protein sequence ID" value="CAG6702913.1"/>
    <property type="molecule type" value="Transcribed_RNA"/>
</dbReference>
<proteinExistence type="predicted"/>
<dbReference type="PANTHER" id="PTHR24416:SF550">
    <property type="entry name" value="FIBROBLAST GROWTH FACTOR RECEPTOR HOMOLOG 1-RELATED"/>
    <property type="match status" value="1"/>
</dbReference>
<dbReference type="PRINTS" id="PR00109">
    <property type="entry name" value="TYRKINASE"/>
</dbReference>
<keyword evidence="3" id="KW-0597">Phosphoprotein</keyword>